<organism evidence="1 2">
    <name type="scientific">Paraburkholderia ribeironis</name>
    <dbReference type="NCBI Taxonomy" id="1247936"/>
    <lineage>
        <taxon>Bacteria</taxon>
        <taxon>Pseudomonadati</taxon>
        <taxon>Pseudomonadota</taxon>
        <taxon>Betaproteobacteria</taxon>
        <taxon>Burkholderiales</taxon>
        <taxon>Burkholderiaceae</taxon>
        <taxon>Paraburkholderia</taxon>
    </lineage>
</organism>
<keyword evidence="2" id="KW-1185">Reference proteome</keyword>
<evidence type="ECO:0000313" key="2">
    <source>
        <dbReference type="Proteomes" id="UP000187012"/>
    </source>
</evidence>
<dbReference type="AlphaFoldDB" id="A0A1N7S7E0"/>
<gene>
    <name evidence="1" type="ORF">BN2475_410036</name>
</gene>
<proteinExistence type="predicted"/>
<protein>
    <submittedName>
        <fullName evidence="1">Uncharacterized protein</fullName>
    </submittedName>
</protein>
<dbReference type="Proteomes" id="UP000187012">
    <property type="component" value="Unassembled WGS sequence"/>
</dbReference>
<reference evidence="1 2" key="1">
    <citation type="submission" date="2016-12" db="EMBL/GenBank/DDBJ databases">
        <authorList>
            <person name="Song W.-J."/>
            <person name="Kurnit D.M."/>
        </authorList>
    </citation>
    <scope>NUCLEOTIDE SEQUENCE [LARGE SCALE GENOMIC DNA]</scope>
    <source>
        <strain evidence="1 2">STM7296</strain>
    </source>
</reference>
<accession>A0A1N7S7E0</accession>
<dbReference type="EMBL" id="CYGX02000041">
    <property type="protein sequence ID" value="SIT43221.1"/>
    <property type="molecule type" value="Genomic_DNA"/>
</dbReference>
<evidence type="ECO:0000313" key="1">
    <source>
        <dbReference type="EMBL" id="SIT43221.1"/>
    </source>
</evidence>
<sequence length="102" mass="11789">MTRKRQSARKKMAVRDTQFPLDTIDAIGAEPSVDKLWRRRQTHSSCELPRLSRLRLTIMHMPIWACHWGRVQARVSQQYKSRSPAGNGWGFFVSVLLLSSAH</sequence>
<name>A0A1N7S7E0_9BURK</name>